<dbReference type="Pfam" id="PF01367">
    <property type="entry name" value="5_3_exonuc"/>
    <property type="match status" value="1"/>
</dbReference>
<protein>
    <submittedName>
        <fullName evidence="5">Procaryotic DNA polymerase I</fullName>
    </submittedName>
</protein>
<proteinExistence type="predicted"/>
<evidence type="ECO:0000259" key="4">
    <source>
        <dbReference type="SMART" id="SM00475"/>
    </source>
</evidence>
<evidence type="ECO:0000313" key="5">
    <source>
        <dbReference type="EMBL" id="CBJ29891.1"/>
    </source>
</evidence>
<dbReference type="eggNOG" id="ENOG502QSF6">
    <property type="taxonomic scope" value="Eukaryota"/>
</dbReference>
<keyword evidence="3" id="KW-0238">DNA-binding</keyword>
<dbReference type="OrthoDB" id="275278at2759"/>
<keyword evidence="1" id="KW-0540">Nuclease</keyword>
<organism evidence="5 6">
    <name type="scientific">Ectocarpus siliculosus</name>
    <name type="common">Brown alga</name>
    <name type="synonym">Conferva siliculosa</name>
    <dbReference type="NCBI Taxonomy" id="2880"/>
    <lineage>
        <taxon>Eukaryota</taxon>
        <taxon>Sar</taxon>
        <taxon>Stramenopiles</taxon>
        <taxon>Ochrophyta</taxon>
        <taxon>PX clade</taxon>
        <taxon>Phaeophyceae</taxon>
        <taxon>Ectocarpales</taxon>
        <taxon>Ectocarpaceae</taxon>
        <taxon>Ectocarpus</taxon>
    </lineage>
</organism>
<dbReference type="InterPro" id="IPR002421">
    <property type="entry name" value="5-3_exonuclease"/>
</dbReference>
<keyword evidence="6" id="KW-1185">Reference proteome</keyword>
<dbReference type="CDD" id="cd09859">
    <property type="entry name" value="PIN_53EXO"/>
    <property type="match status" value="1"/>
</dbReference>
<dbReference type="Proteomes" id="UP000002630">
    <property type="component" value="Linkage Group LG31"/>
</dbReference>
<dbReference type="InterPro" id="IPR020046">
    <property type="entry name" value="5-3_exonucl_a-hlix_arch_N"/>
</dbReference>
<dbReference type="InterPro" id="IPR008918">
    <property type="entry name" value="HhH2"/>
</dbReference>
<gene>
    <name evidence="5" type="ORF">Esi_0164_0027</name>
</gene>
<dbReference type="SUPFAM" id="SSF88723">
    <property type="entry name" value="PIN domain-like"/>
    <property type="match status" value="1"/>
</dbReference>
<dbReference type="GO" id="GO:0008409">
    <property type="term" value="F:5'-3' exonuclease activity"/>
    <property type="evidence" value="ECO:0007669"/>
    <property type="project" value="InterPro"/>
</dbReference>
<dbReference type="SUPFAM" id="SSF47807">
    <property type="entry name" value="5' to 3' exonuclease, C-terminal subdomain"/>
    <property type="match status" value="1"/>
</dbReference>
<dbReference type="InterPro" id="IPR029060">
    <property type="entry name" value="PIN-like_dom_sf"/>
</dbReference>
<dbReference type="GO" id="GO:0017108">
    <property type="term" value="F:5'-flap endonuclease activity"/>
    <property type="evidence" value="ECO:0007669"/>
    <property type="project" value="InterPro"/>
</dbReference>
<sequence length="485" mass="52228">MRNPSLAAATVALGLTTFFAKRSSRLVKALVPAACRHHHVDRSAARSRSSLGASKSAGGVAERIHQIAGREFDIGKPSVLAKVLYDEMSVFNPQAGSKAALTAAGRPKPRSVSVKTLSAVLEAERDPAKRELIELVLRWLDAKAVAKRGGFVAAGEKVVDIPSWSSRLIPDDDELPADPSASPVVLVDGHYITYRSFHGMPHLSAADGTPVGALVGFCNTMNKLVVQPWAEGVERRQKVVVVFDTGDDNFRHDLSPSYKKHRTETPEALRPQFALVRKACEAYGLETIEGPGYEGDDVIASLALEAVIGGATNVTIVSADKDLAQLVTRRVNMLNVYTGERLGPEEVLAKFLAPPGRLADLLAIAGDKSDGIVGAEGYGPVKAAKVLAKHETLEAAVDEICSTISKKIEDPELVAKTREQVLLARRLVELCTTVPLDRRTGLKSLASVPTFHLEGEGAAERLLAFMRRFEMDELSLRTSRLLGVN</sequence>
<dbReference type="CDD" id="cd09898">
    <property type="entry name" value="H3TH_53EXO"/>
    <property type="match status" value="1"/>
</dbReference>
<dbReference type="InterPro" id="IPR020045">
    <property type="entry name" value="DNA_polI_H3TH"/>
</dbReference>
<dbReference type="PANTHER" id="PTHR42646">
    <property type="entry name" value="FLAP ENDONUCLEASE XNI"/>
    <property type="match status" value="1"/>
</dbReference>
<keyword evidence="2" id="KW-0378">Hydrolase</keyword>
<dbReference type="InterPro" id="IPR036279">
    <property type="entry name" value="5-3_exonuclease_C_sf"/>
</dbReference>
<evidence type="ECO:0000313" key="6">
    <source>
        <dbReference type="Proteomes" id="UP000002630"/>
    </source>
</evidence>
<dbReference type="GO" id="GO:0003677">
    <property type="term" value="F:DNA binding"/>
    <property type="evidence" value="ECO:0007669"/>
    <property type="project" value="UniProtKB-KW"/>
</dbReference>
<dbReference type="SMART" id="SM00475">
    <property type="entry name" value="53EXOc"/>
    <property type="match status" value="1"/>
</dbReference>
<evidence type="ECO:0000256" key="2">
    <source>
        <dbReference type="ARBA" id="ARBA00022801"/>
    </source>
</evidence>
<dbReference type="InParanoid" id="D7FM68"/>
<feature type="domain" description="5'-3' exonuclease" evidence="4">
    <location>
        <begin position="182"/>
        <end position="446"/>
    </location>
</feature>
<name>D7FM68_ECTSI</name>
<reference evidence="5 6" key="1">
    <citation type="journal article" date="2010" name="Nature">
        <title>The Ectocarpus genome and the independent evolution of multicellularity in brown algae.</title>
        <authorList>
            <person name="Cock J.M."/>
            <person name="Sterck L."/>
            <person name="Rouze P."/>
            <person name="Scornet D."/>
            <person name="Allen A.E."/>
            <person name="Amoutzias G."/>
            <person name="Anthouard V."/>
            <person name="Artiguenave F."/>
            <person name="Aury J.M."/>
            <person name="Badger J.H."/>
            <person name="Beszteri B."/>
            <person name="Billiau K."/>
            <person name="Bonnet E."/>
            <person name="Bothwell J.H."/>
            <person name="Bowler C."/>
            <person name="Boyen C."/>
            <person name="Brownlee C."/>
            <person name="Carrano C.J."/>
            <person name="Charrier B."/>
            <person name="Cho G.Y."/>
            <person name="Coelho S.M."/>
            <person name="Collen J."/>
            <person name="Corre E."/>
            <person name="Da Silva C."/>
            <person name="Delage L."/>
            <person name="Delaroque N."/>
            <person name="Dittami S.M."/>
            <person name="Doulbeau S."/>
            <person name="Elias M."/>
            <person name="Farnham G."/>
            <person name="Gachon C.M."/>
            <person name="Gschloessl B."/>
            <person name="Heesch S."/>
            <person name="Jabbari K."/>
            <person name="Jubin C."/>
            <person name="Kawai H."/>
            <person name="Kimura K."/>
            <person name="Kloareg B."/>
            <person name="Kupper F.C."/>
            <person name="Lang D."/>
            <person name="Le Bail A."/>
            <person name="Leblanc C."/>
            <person name="Lerouge P."/>
            <person name="Lohr M."/>
            <person name="Lopez P.J."/>
            <person name="Martens C."/>
            <person name="Maumus F."/>
            <person name="Michel G."/>
            <person name="Miranda-Saavedra D."/>
            <person name="Morales J."/>
            <person name="Moreau H."/>
            <person name="Motomura T."/>
            <person name="Nagasato C."/>
            <person name="Napoli C.A."/>
            <person name="Nelson D.R."/>
            <person name="Nyvall-Collen P."/>
            <person name="Peters A.F."/>
            <person name="Pommier C."/>
            <person name="Potin P."/>
            <person name="Poulain J."/>
            <person name="Quesneville H."/>
            <person name="Read B."/>
            <person name="Rensing S.A."/>
            <person name="Ritter A."/>
            <person name="Rousvoal S."/>
            <person name="Samanta M."/>
            <person name="Samson G."/>
            <person name="Schroeder D.C."/>
            <person name="Segurens B."/>
            <person name="Strittmatter M."/>
            <person name="Tonon T."/>
            <person name="Tregear J.W."/>
            <person name="Valentin K."/>
            <person name="von Dassow P."/>
            <person name="Yamagishi T."/>
            <person name="Van de Peer Y."/>
            <person name="Wincker P."/>
        </authorList>
    </citation>
    <scope>NUCLEOTIDE SEQUENCE [LARGE SCALE GENOMIC DNA]</scope>
    <source>
        <strain evidence="6">Ec32 / CCAP1310/4</strain>
    </source>
</reference>
<dbReference type="Gene3D" id="1.10.150.20">
    <property type="entry name" value="5' to 3' exonuclease, C-terminal subdomain"/>
    <property type="match status" value="1"/>
</dbReference>
<dbReference type="GO" id="GO:0033567">
    <property type="term" value="P:DNA replication, Okazaki fragment processing"/>
    <property type="evidence" value="ECO:0007669"/>
    <property type="project" value="InterPro"/>
</dbReference>
<dbReference type="STRING" id="2880.D7FM68"/>
<dbReference type="Gene3D" id="3.40.50.1010">
    <property type="entry name" value="5'-nuclease"/>
    <property type="match status" value="1"/>
</dbReference>
<evidence type="ECO:0000256" key="3">
    <source>
        <dbReference type="ARBA" id="ARBA00023125"/>
    </source>
</evidence>
<evidence type="ECO:0000256" key="1">
    <source>
        <dbReference type="ARBA" id="ARBA00022722"/>
    </source>
</evidence>
<dbReference type="AlphaFoldDB" id="D7FM68"/>
<dbReference type="EMBL" id="FN648172">
    <property type="protein sequence ID" value="CBJ29891.1"/>
    <property type="molecule type" value="Genomic_DNA"/>
</dbReference>
<dbReference type="PANTHER" id="PTHR42646:SF2">
    <property type="entry name" value="5'-3' EXONUCLEASE FAMILY PROTEIN"/>
    <property type="match status" value="1"/>
</dbReference>
<dbReference type="SMART" id="SM00279">
    <property type="entry name" value="HhH2"/>
    <property type="match status" value="1"/>
</dbReference>
<accession>D7FM68</accession>
<dbReference type="Pfam" id="PF02739">
    <property type="entry name" value="5_3_exonuc_N"/>
    <property type="match status" value="1"/>
</dbReference>
<dbReference type="EMBL" id="FN649756">
    <property type="protein sequence ID" value="CBJ29891.1"/>
    <property type="molecule type" value="Genomic_DNA"/>
</dbReference>
<dbReference type="InterPro" id="IPR038969">
    <property type="entry name" value="FEN"/>
</dbReference>